<protein>
    <submittedName>
        <fullName evidence="1">Uncharacterized protein</fullName>
    </submittedName>
</protein>
<organism evidence="1">
    <name type="scientific">Anguilla anguilla</name>
    <name type="common">European freshwater eel</name>
    <name type="synonym">Muraena anguilla</name>
    <dbReference type="NCBI Taxonomy" id="7936"/>
    <lineage>
        <taxon>Eukaryota</taxon>
        <taxon>Metazoa</taxon>
        <taxon>Chordata</taxon>
        <taxon>Craniata</taxon>
        <taxon>Vertebrata</taxon>
        <taxon>Euteleostomi</taxon>
        <taxon>Actinopterygii</taxon>
        <taxon>Neopterygii</taxon>
        <taxon>Teleostei</taxon>
        <taxon>Anguilliformes</taxon>
        <taxon>Anguillidae</taxon>
        <taxon>Anguilla</taxon>
    </lineage>
</organism>
<dbReference type="AlphaFoldDB" id="A0A0E9P552"/>
<dbReference type="EMBL" id="GBXM01109153">
    <property type="protein sequence ID" value="JAG99423.1"/>
    <property type="molecule type" value="Transcribed_RNA"/>
</dbReference>
<accession>A0A0E9P552</accession>
<reference evidence="1" key="1">
    <citation type="submission" date="2014-11" db="EMBL/GenBank/DDBJ databases">
        <authorList>
            <person name="Amaro Gonzalez C."/>
        </authorList>
    </citation>
    <scope>NUCLEOTIDE SEQUENCE</scope>
</reference>
<evidence type="ECO:0000313" key="1">
    <source>
        <dbReference type="EMBL" id="JAG99423.1"/>
    </source>
</evidence>
<name>A0A0E9P552_ANGAN</name>
<proteinExistence type="predicted"/>
<reference evidence="1" key="2">
    <citation type="journal article" date="2015" name="Fish Shellfish Immunol.">
        <title>Early steps in the European eel (Anguilla anguilla)-Vibrio vulnificus interaction in the gills: Role of the RtxA13 toxin.</title>
        <authorList>
            <person name="Callol A."/>
            <person name="Pajuelo D."/>
            <person name="Ebbesson L."/>
            <person name="Teles M."/>
            <person name="MacKenzie S."/>
            <person name="Amaro C."/>
        </authorList>
    </citation>
    <scope>NUCLEOTIDE SEQUENCE</scope>
</reference>
<sequence length="38" mass="4590">MCKLFVTNFLPCHYCIMCIKTFSYFDKNDYLKLCHGTF</sequence>